<accession>A0A7C4BC18</accession>
<dbReference type="InterPro" id="IPR019783">
    <property type="entry name" value="SDO1/SBDS_N"/>
</dbReference>
<dbReference type="InterPro" id="IPR046928">
    <property type="entry name" value="SDO1/SBDS_C"/>
</dbReference>
<dbReference type="SUPFAM" id="SSF89895">
    <property type="entry name" value="FYSH domain"/>
    <property type="match status" value="1"/>
</dbReference>
<dbReference type="NCBIfam" id="TIGR00291">
    <property type="entry name" value="RNA_SBDS"/>
    <property type="match status" value="1"/>
</dbReference>
<comment type="similarity">
    <text evidence="1">Belongs to the SDO1/SBDS family.</text>
</comment>
<organism evidence="5">
    <name type="scientific">Ignisphaera aggregans</name>
    <dbReference type="NCBI Taxonomy" id="334771"/>
    <lineage>
        <taxon>Archaea</taxon>
        <taxon>Thermoproteota</taxon>
        <taxon>Thermoprotei</taxon>
        <taxon>Desulfurococcales</taxon>
        <taxon>Desulfurococcaceae</taxon>
        <taxon>Ignisphaera</taxon>
    </lineage>
</organism>
<dbReference type="GO" id="GO:0042256">
    <property type="term" value="P:cytosolic ribosome assembly"/>
    <property type="evidence" value="ECO:0007669"/>
    <property type="project" value="InterPro"/>
</dbReference>
<dbReference type="Pfam" id="PF09377">
    <property type="entry name" value="SBDS_domain_II"/>
    <property type="match status" value="1"/>
</dbReference>
<dbReference type="Pfam" id="PF20268">
    <property type="entry name" value="SBDS_C"/>
    <property type="match status" value="1"/>
</dbReference>
<dbReference type="Gene3D" id="1.10.10.900">
    <property type="entry name" value="SBDS protein C-terminal domain, subdomain 1"/>
    <property type="match status" value="1"/>
</dbReference>
<evidence type="ECO:0000256" key="1">
    <source>
        <dbReference type="ARBA" id="ARBA00007433"/>
    </source>
</evidence>
<reference evidence="5" key="1">
    <citation type="journal article" date="2020" name="mSystems">
        <title>Genome- and Community-Level Interaction Insights into Carbon Utilization and Element Cycling Functions of Hydrothermarchaeota in Hydrothermal Sediment.</title>
        <authorList>
            <person name="Zhou Z."/>
            <person name="Liu Y."/>
            <person name="Xu W."/>
            <person name="Pan J."/>
            <person name="Luo Z.H."/>
            <person name="Li M."/>
        </authorList>
    </citation>
    <scope>NUCLEOTIDE SEQUENCE [LARGE SCALE GENOMIC DNA]</scope>
    <source>
        <strain evidence="5">SpSt-732</strain>
    </source>
</reference>
<dbReference type="InterPro" id="IPR018978">
    <property type="entry name" value="SDO1/SBDS_central"/>
</dbReference>
<evidence type="ECO:0000259" key="2">
    <source>
        <dbReference type="Pfam" id="PF01172"/>
    </source>
</evidence>
<dbReference type="Pfam" id="PF01172">
    <property type="entry name" value="SBDS_N"/>
    <property type="match status" value="1"/>
</dbReference>
<dbReference type="InterPro" id="IPR037188">
    <property type="entry name" value="Sdo1/SBDS_central_sf"/>
</dbReference>
<dbReference type="Gene3D" id="3.30.70.240">
    <property type="match status" value="1"/>
</dbReference>
<dbReference type="PANTHER" id="PTHR10927">
    <property type="entry name" value="RIBOSOME MATURATION PROTEIN SBDS"/>
    <property type="match status" value="1"/>
</dbReference>
<dbReference type="InterPro" id="IPR002140">
    <property type="entry name" value="Sdo1/SBDS"/>
</dbReference>
<dbReference type="SUPFAM" id="SSF109728">
    <property type="entry name" value="Hypothetical protein AF0491, middle domain"/>
    <property type="match status" value="1"/>
</dbReference>
<proteinExistence type="inferred from homology"/>
<evidence type="ECO:0000259" key="3">
    <source>
        <dbReference type="Pfam" id="PF09377"/>
    </source>
</evidence>
<feature type="domain" description="Ribosome maturation protein SDO1/SBDS C-terminal" evidence="4">
    <location>
        <begin position="164"/>
        <end position="231"/>
    </location>
</feature>
<feature type="domain" description="Ribosome maturation protein SDO1/SBDS central" evidence="3">
    <location>
        <begin position="100"/>
        <end position="161"/>
    </location>
</feature>
<evidence type="ECO:0000313" key="5">
    <source>
        <dbReference type="EMBL" id="HGI86917.1"/>
    </source>
</evidence>
<evidence type="ECO:0000259" key="4">
    <source>
        <dbReference type="Pfam" id="PF20268"/>
    </source>
</evidence>
<sequence>MSKREYVIARLVTKGKRFEVLVDPYKAYRFREGEKINLEEVVVGDYIYKDAKKGLKASPSEILEVFGTEDIYKIAAEIIKNGELQLTTEQRRELLEMKKKQIVYTIAKSAVDPKTKTPIPPTRIEKAMEEARVSVDLYKSVEEQVPEVVKAISKIIPIKIARALVEIVVPPEYVAKASGRLMRLGEVKKSMWLADGSLMLEIELPAGMQSELINKVNELTKGTATVKVLSVV</sequence>
<dbReference type="Gene3D" id="3.30.1250.10">
    <property type="entry name" value="Ribosome maturation protein SBDS, N-terminal domain"/>
    <property type="match status" value="1"/>
</dbReference>
<dbReference type="EMBL" id="DTFF01000008">
    <property type="protein sequence ID" value="HGI86917.1"/>
    <property type="molecule type" value="Genomic_DNA"/>
</dbReference>
<dbReference type="InterPro" id="IPR036786">
    <property type="entry name" value="Ribosome_mat_SBDS_N_sf"/>
</dbReference>
<comment type="caution">
    <text evidence="5">The sequence shown here is derived from an EMBL/GenBank/DDBJ whole genome shotgun (WGS) entry which is preliminary data.</text>
</comment>
<dbReference type="AlphaFoldDB" id="A0A7C4BC18"/>
<dbReference type="InterPro" id="IPR039100">
    <property type="entry name" value="Sdo1/SBDS-like"/>
</dbReference>
<dbReference type="PANTHER" id="PTHR10927:SF4">
    <property type="entry name" value="RIBOSOME MATURATION PROTEIN SDO1 HOMOLOG"/>
    <property type="match status" value="1"/>
</dbReference>
<name>A0A7C4BC18_9CREN</name>
<gene>
    <name evidence="5" type="ORF">ENV14_00740</name>
</gene>
<feature type="domain" description="Ribosome maturation protein SDO1/SBDS N-terminal" evidence="2">
    <location>
        <begin position="6"/>
        <end position="92"/>
    </location>
</feature>
<dbReference type="InterPro" id="IPR035647">
    <property type="entry name" value="EFG_III/V"/>
</dbReference>
<protein>
    <submittedName>
        <fullName evidence="5">Ribosome assembly factor SBDS</fullName>
    </submittedName>
</protein>
<dbReference type="SUPFAM" id="SSF54980">
    <property type="entry name" value="EF-G C-terminal domain-like"/>
    <property type="match status" value="1"/>
</dbReference>